<accession>A0ACC3TKW8</accession>
<protein>
    <submittedName>
        <fullName evidence="1">3-oxoacyl-reductase</fullName>
    </submittedName>
</protein>
<dbReference type="EMBL" id="MU970089">
    <property type="protein sequence ID" value="KAK9321838.1"/>
    <property type="molecule type" value="Genomic_DNA"/>
</dbReference>
<dbReference type="Proteomes" id="UP001489719">
    <property type="component" value="Unassembled WGS sequence"/>
</dbReference>
<comment type="caution">
    <text evidence="1">The sequence shown here is derived from an EMBL/GenBank/DDBJ whole genome shotgun (WGS) entry which is preliminary data.</text>
</comment>
<proteinExistence type="predicted"/>
<evidence type="ECO:0000313" key="1">
    <source>
        <dbReference type="EMBL" id="KAK9321838.1"/>
    </source>
</evidence>
<name>A0ACC3TKW8_9ASCO</name>
<sequence length="285" mass="30044">MKIEGNTFIVTGGLGGIGGAVAKAFLARGAKIALFDVLPTEKGALLAAEYHPTDAIYINVDIASSDSTKDGVEAVVEKLGNLKGVVHCAGIAVKRPWSNDVANSISDFIKMMNVNAIGTFIVNAHVADAINKPLNHPGNPAANGSKFWTTDEERGIIVNFSSAAAHGLYARTLCYGPSKVAVAGITRSMADFLGPSGIRVNSISPSIVQSNMTAGFSGYFNDDLLAHAAFPRKPVPVEEIVRTVLYLVENGYVNGEDIRVDSAWRLVTARIPGGPDPRELAPGLE</sequence>
<gene>
    <name evidence="1" type="ORF">V1517DRAFT_325281</name>
</gene>
<evidence type="ECO:0000313" key="2">
    <source>
        <dbReference type="Proteomes" id="UP001489719"/>
    </source>
</evidence>
<organism evidence="1 2">
    <name type="scientific">Lipomyces orientalis</name>
    <dbReference type="NCBI Taxonomy" id="1233043"/>
    <lineage>
        <taxon>Eukaryota</taxon>
        <taxon>Fungi</taxon>
        <taxon>Dikarya</taxon>
        <taxon>Ascomycota</taxon>
        <taxon>Saccharomycotina</taxon>
        <taxon>Lipomycetes</taxon>
        <taxon>Lipomycetales</taxon>
        <taxon>Lipomycetaceae</taxon>
        <taxon>Lipomyces</taxon>
    </lineage>
</organism>
<reference evidence="2" key="1">
    <citation type="journal article" date="2024" name="Front. Bioeng. Biotechnol.">
        <title>Genome-scale model development and genomic sequencing of the oleaginous clade Lipomyces.</title>
        <authorList>
            <person name="Czajka J.J."/>
            <person name="Han Y."/>
            <person name="Kim J."/>
            <person name="Mondo S.J."/>
            <person name="Hofstad B.A."/>
            <person name="Robles A."/>
            <person name="Haridas S."/>
            <person name="Riley R."/>
            <person name="LaButti K."/>
            <person name="Pangilinan J."/>
            <person name="Andreopoulos W."/>
            <person name="Lipzen A."/>
            <person name="Yan J."/>
            <person name="Wang M."/>
            <person name="Ng V."/>
            <person name="Grigoriev I.V."/>
            <person name="Spatafora J.W."/>
            <person name="Magnuson J.K."/>
            <person name="Baker S.E."/>
            <person name="Pomraning K.R."/>
        </authorList>
    </citation>
    <scope>NUCLEOTIDE SEQUENCE [LARGE SCALE GENOMIC DNA]</scope>
    <source>
        <strain evidence="2">CBS 10300</strain>
    </source>
</reference>
<keyword evidence="2" id="KW-1185">Reference proteome</keyword>